<evidence type="ECO:0000259" key="1">
    <source>
        <dbReference type="Pfam" id="PF00501"/>
    </source>
</evidence>
<name>A0A4Q5N2Z4_9MICO</name>
<keyword evidence="3" id="KW-0436">Ligase</keyword>
<dbReference type="AlphaFoldDB" id="A0A4Q5N2Z4"/>
<dbReference type="InterPro" id="IPR045851">
    <property type="entry name" value="AMP-bd_C_sf"/>
</dbReference>
<dbReference type="SUPFAM" id="SSF56801">
    <property type="entry name" value="Acetyl-CoA synthetase-like"/>
    <property type="match status" value="1"/>
</dbReference>
<feature type="domain" description="AMP-dependent synthetase/ligase" evidence="1">
    <location>
        <begin position="34"/>
        <end position="424"/>
    </location>
</feature>
<dbReference type="PANTHER" id="PTHR43767">
    <property type="entry name" value="LONG-CHAIN-FATTY-ACID--COA LIGASE"/>
    <property type="match status" value="1"/>
</dbReference>
<dbReference type="PROSITE" id="PS00455">
    <property type="entry name" value="AMP_BINDING"/>
    <property type="match status" value="1"/>
</dbReference>
<dbReference type="Proteomes" id="UP000293764">
    <property type="component" value="Unassembled WGS sequence"/>
</dbReference>
<protein>
    <submittedName>
        <fullName evidence="3">Long-chain fatty acid--CoA ligase</fullName>
        <ecNumber evidence="3">6.2.1.3</ecNumber>
    </submittedName>
</protein>
<dbReference type="InterPro" id="IPR025110">
    <property type="entry name" value="AMP-bd_C"/>
</dbReference>
<evidence type="ECO:0000313" key="4">
    <source>
        <dbReference type="Proteomes" id="UP000293764"/>
    </source>
</evidence>
<dbReference type="Pfam" id="PF13193">
    <property type="entry name" value="AMP-binding_C"/>
    <property type="match status" value="1"/>
</dbReference>
<dbReference type="GO" id="GO:0004467">
    <property type="term" value="F:long-chain fatty acid-CoA ligase activity"/>
    <property type="evidence" value="ECO:0007669"/>
    <property type="project" value="UniProtKB-EC"/>
</dbReference>
<dbReference type="PANTHER" id="PTHR43767:SF1">
    <property type="entry name" value="NONRIBOSOMAL PEPTIDE SYNTHASE PES1 (EUROFUNG)-RELATED"/>
    <property type="match status" value="1"/>
</dbReference>
<gene>
    <name evidence="3" type="ORF">EUA98_03115</name>
</gene>
<dbReference type="InterPro" id="IPR000873">
    <property type="entry name" value="AMP-dep_synth/lig_dom"/>
</dbReference>
<dbReference type="Pfam" id="PF00501">
    <property type="entry name" value="AMP-binding"/>
    <property type="match status" value="1"/>
</dbReference>
<dbReference type="InterPro" id="IPR020845">
    <property type="entry name" value="AMP-binding_CS"/>
</dbReference>
<dbReference type="InterPro" id="IPR050237">
    <property type="entry name" value="ATP-dep_AMP-bd_enzyme"/>
</dbReference>
<accession>A0A4Q5N2Z4</accession>
<organism evidence="3 4">
    <name type="scientific">Pengzhenrongella frigida</name>
    <dbReference type="NCBI Taxonomy" id="1259133"/>
    <lineage>
        <taxon>Bacteria</taxon>
        <taxon>Bacillati</taxon>
        <taxon>Actinomycetota</taxon>
        <taxon>Actinomycetes</taxon>
        <taxon>Micrococcales</taxon>
        <taxon>Pengzhenrongella</taxon>
    </lineage>
</organism>
<proteinExistence type="predicted"/>
<dbReference type="EC" id="6.2.1.3" evidence="3"/>
<comment type="caution">
    <text evidence="3">The sequence shown here is derived from an EMBL/GenBank/DDBJ whole genome shotgun (WGS) entry which is preliminary data.</text>
</comment>
<evidence type="ECO:0000313" key="3">
    <source>
        <dbReference type="EMBL" id="RYV52466.1"/>
    </source>
</evidence>
<dbReference type="Gene3D" id="3.40.50.12780">
    <property type="entry name" value="N-terminal domain of ligase-like"/>
    <property type="match status" value="1"/>
</dbReference>
<keyword evidence="4" id="KW-1185">Reference proteome</keyword>
<evidence type="ECO:0000259" key="2">
    <source>
        <dbReference type="Pfam" id="PF13193"/>
    </source>
</evidence>
<dbReference type="InterPro" id="IPR042099">
    <property type="entry name" value="ANL_N_sf"/>
</dbReference>
<reference evidence="3 4" key="1">
    <citation type="submission" date="2019-01" db="EMBL/GenBank/DDBJ databases">
        <title>Novel species of Cellulomonas.</title>
        <authorList>
            <person name="Liu Q."/>
            <person name="Xin Y.-H."/>
        </authorList>
    </citation>
    <scope>NUCLEOTIDE SEQUENCE [LARGE SCALE GENOMIC DNA]</scope>
    <source>
        <strain evidence="3 4">HLT2-17</strain>
    </source>
</reference>
<dbReference type="EMBL" id="SDWW01000005">
    <property type="protein sequence ID" value="RYV52466.1"/>
    <property type="molecule type" value="Genomic_DNA"/>
</dbReference>
<sequence length="572" mass="60909">MNFPLADRPWLASYTPDVPADVEVPDEALGAALTRAAERFGDRIAIDFLGRGLTYRALARDVDRAAGALRDLGVVPGDRVAIALPNCTSHVVAFYAVLRLGAIVVEHNPVYSADELTHQLIDSGAVVVICWQKTAPSVVSVQERTAVRAIAVVDLAADMPFAKQFLLRLPVQKAKTLRTQLQGPVPAGTLDWHTLMRRAKPVAADHPQPASSDIALLQYTGGTTGTPKGAILTHRNLVANAVQADAWTNLRPGAETVYGILPFFHAFGLTLCLTFSVRIGATMVAFPKFAPSAVLTAQKRLPATFMAGVAPMFDRIAAMATERGADLSTVRIAFAGAMPISAETAARWEEQTGGLLIEGYGMTETSPLAVGNPCSVDRAPGTLGLPFPSTEIRIVDVDDPTHDVGPGERGELLLRGPQVFAGYWGRPDETAAVLLADGWLRTGDVVVADEACSLTLVDRTKEMIITGGFKVYPSQVEELLRGMPGVEDVAIVGVPAGEQGERVVAAVVLSATDAAAGVDLAAVRAWCEQHLARYAIPRELVILDELPRSPIGKVLRRVVREGVLANRGQVNA</sequence>
<dbReference type="RefSeq" id="WP_130101206.1">
    <property type="nucleotide sequence ID" value="NZ_SDWW01000005.1"/>
</dbReference>
<dbReference type="Gene3D" id="3.30.300.30">
    <property type="match status" value="1"/>
</dbReference>
<dbReference type="OrthoDB" id="9803968at2"/>
<feature type="domain" description="AMP-binding enzyme C-terminal" evidence="2">
    <location>
        <begin position="475"/>
        <end position="553"/>
    </location>
</feature>